<evidence type="ECO:0000259" key="8">
    <source>
        <dbReference type="Pfam" id="PF18052"/>
    </source>
</evidence>
<evidence type="ECO:0008006" key="13">
    <source>
        <dbReference type="Google" id="ProtNLM"/>
    </source>
</evidence>
<dbReference type="PANTHER" id="PTHR36766:SF51">
    <property type="entry name" value="DISEASE RESISTANCE RPP13-LIKE PROTEIN 1"/>
    <property type="match status" value="1"/>
</dbReference>
<feature type="domain" description="Disease resistance protein winged helix" evidence="9">
    <location>
        <begin position="436"/>
        <end position="504"/>
    </location>
</feature>
<dbReference type="Pfam" id="PF18052">
    <property type="entry name" value="Rx_N"/>
    <property type="match status" value="1"/>
</dbReference>
<dbReference type="Gene3D" id="1.20.5.4130">
    <property type="match status" value="1"/>
</dbReference>
<comment type="caution">
    <text evidence="11">The sequence shown here is derived from an EMBL/GenBank/DDBJ whole genome shotgun (WGS) entry which is preliminary data.</text>
</comment>
<name>A0ABQ8H2U6_9ROSI</name>
<keyword evidence="1" id="KW-0433">Leucine-rich repeat</keyword>
<keyword evidence="4" id="KW-0611">Plant defense</keyword>
<dbReference type="InterPro" id="IPR032675">
    <property type="entry name" value="LRR_dom_sf"/>
</dbReference>
<evidence type="ECO:0000256" key="1">
    <source>
        <dbReference type="ARBA" id="ARBA00022614"/>
    </source>
</evidence>
<dbReference type="Proteomes" id="UP000827721">
    <property type="component" value="Unassembled WGS sequence"/>
</dbReference>
<feature type="domain" description="Disease resistance N-terminal" evidence="8">
    <location>
        <begin position="5"/>
        <end position="97"/>
    </location>
</feature>
<evidence type="ECO:0000259" key="9">
    <source>
        <dbReference type="Pfam" id="PF23559"/>
    </source>
</evidence>
<keyword evidence="6" id="KW-0175">Coiled coil</keyword>
<dbReference type="Pfam" id="PF23559">
    <property type="entry name" value="WHD_DRP"/>
    <property type="match status" value="1"/>
</dbReference>
<evidence type="ECO:0000256" key="2">
    <source>
        <dbReference type="ARBA" id="ARBA00022737"/>
    </source>
</evidence>
<dbReference type="EMBL" id="JAFEMO010000015">
    <property type="protein sequence ID" value="KAH7544547.1"/>
    <property type="molecule type" value="Genomic_DNA"/>
</dbReference>
<evidence type="ECO:0000256" key="3">
    <source>
        <dbReference type="ARBA" id="ARBA00022741"/>
    </source>
</evidence>
<evidence type="ECO:0000256" key="4">
    <source>
        <dbReference type="ARBA" id="ARBA00022821"/>
    </source>
</evidence>
<evidence type="ECO:0000259" key="7">
    <source>
        <dbReference type="Pfam" id="PF00931"/>
    </source>
</evidence>
<gene>
    <name evidence="11" type="ORF">JRO89_XS15G0183600</name>
</gene>
<dbReference type="SUPFAM" id="SSF52540">
    <property type="entry name" value="P-loop containing nucleoside triphosphate hydrolases"/>
    <property type="match status" value="1"/>
</dbReference>
<keyword evidence="2" id="KW-0677">Repeat</keyword>
<protein>
    <recommendedName>
        <fullName evidence="13">Disease resistance RPP13-like protein 1</fullName>
    </recommendedName>
</protein>
<dbReference type="Gene3D" id="1.10.10.10">
    <property type="entry name" value="Winged helix-like DNA-binding domain superfamily/Winged helix DNA-binding domain"/>
    <property type="match status" value="1"/>
</dbReference>
<feature type="domain" description="R13L1/DRL21-like LRR repeat region" evidence="10">
    <location>
        <begin position="697"/>
        <end position="826"/>
    </location>
</feature>
<dbReference type="InterPro" id="IPR036388">
    <property type="entry name" value="WH-like_DNA-bd_sf"/>
</dbReference>
<evidence type="ECO:0000313" key="11">
    <source>
        <dbReference type="EMBL" id="KAH7544547.1"/>
    </source>
</evidence>
<dbReference type="InterPro" id="IPR056789">
    <property type="entry name" value="LRR_R13L1-DRL21"/>
</dbReference>
<feature type="domain" description="NB-ARC" evidence="7">
    <location>
        <begin position="182"/>
        <end position="355"/>
    </location>
</feature>
<evidence type="ECO:0000313" key="12">
    <source>
        <dbReference type="Proteomes" id="UP000827721"/>
    </source>
</evidence>
<keyword evidence="12" id="KW-1185">Reference proteome</keyword>
<evidence type="ECO:0000256" key="6">
    <source>
        <dbReference type="SAM" id="Coils"/>
    </source>
</evidence>
<reference evidence="11 12" key="1">
    <citation type="submission" date="2021-02" db="EMBL/GenBank/DDBJ databases">
        <title>Plant Genome Project.</title>
        <authorList>
            <person name="Zhang R.-G."/>
        </authorList>
    </citation>
    <scope>NUCLEOTIDE SEQUENCE [LARGE SCALE GENOMIC DNA]</scope>
    <source>
        <tissue evidence="11">Leaves</tissue>
    </source>
</reference>
<evidence type="ECO:0000256" key="5">
    <source>
        <dbReference type="ARBA" id="ARBA00022840"/>
    </source>
</evidence>
<keyword evidence="3" id="KW-0547">Nucleotide-binding</keyword>
<dbReference type="InterPro" id="IPR001611">
    <property type="entry name" value="Leu-rich_rpt"/>
</dbReference>
<keyword evidence="5" id="KW-0067">ATP-binding</keyword>
<proteinExistence type="predicted"/>
<accession>A0ABQ8H2U6</accession>
<dbReference type="PRINTS" id="PR00364">
    <property type="entry name" value="DISEASERSIST"/>
</dbReference>
<dbReference type="Gene3D" id="3.80.10.10">
    <property type="entry name" value="Ribonuclease Inhibitor"/>
    <property type="match status" value="3"/>
</dbReference>
<dbReference type="InterPro" id="IPR058922">
    <property type="entry name" value="WHD_DRP"/>
</dbReference>
<dbReference type="SUPFAM" id="SSF52058">
    <property type="entry name" value="L domain-like"/>
    <property type="match status" value="3"/>
</dbReference>
<dbReference type="PROSITE" id="PS51450">
    <property type="entry name" value="LRR"/>
    <property type="match status" value="1"/>
</dbReference>
<sequence length="1475" mass="166458">MAELFLSAVLPVLFEKLTSPQLLKFATQEGVSSKLKKWEKTLKMIEALLIDAEEKQLKNGAVKSWLDELQDLAYDAEDILDEYATEALSRKLKIEEHQASTSRARKLIPACCFGCTPSALWSDFNMRSKIDDVTNRLDVLCRQRTELGLVQIAGERSNSSWQRRPPTTSLQTELAVYGRDQDKAKILEMVLRDDEPAGGTNFGVISIVAMGGVGKTTLAREVYNDKTVKDFNPKAWVCISDDFDVTRISMAILESITGCASELKTLEAVQNQLKEKLAGRKFLLVLDDVWSEDYSKWEILRSPLIVGAHGSRIIVTTRHERVALTMGRSSKCHRLKLLSDSDCWSLFKKHAFDNEVMGAQPSELIRQKVIEKCKGLALVAKTLGGLLRAEKREKWLDILNSKLWELQDESEIPTALQISYYHLPSHLKRCFAYCAILPKDYEFEERELVCLWMAEGLIQQSSDNEQLEDLGGEYFCDLLSRSMFQISSSNTSKFAMHDLLNDLAQMVSRKLSFRLDDESVSNNRSKVYTRYASYICHQYNDKRKFKVLADATHLRTHLSMPPINEWHGAAFVSHSVISDLFLRFKKLRVLSLKNLYIIELPDSMGGLRLLRYLNLSNTKIRSLPESTNSMCNLQTLLLRNCRKFLKWPYSMGNLINLRHLDMSGASLVTEMPGGISKWDCLRTLSNFIVGKDSKSTLKDLKYLKFLCGELHISRLENVIGFDDTVEFILSDKKDLKVLLLEWGSSLDESRDENADIKVLDMLQPHQNLEMLTIKCYGGTQFSSWFGGSSLSKSKLTILELVDCMKCTSLPSLGLLSSLKSLTIEGMKAIKSIGFEFYGDGWSKPFPALETLRFENLEEWECWDPVKENESFSQLQELSIVNCPKLSERLPNNLSTLKKLVVRGCKQLVVSLSNIPRLCELEIDECKKIVCNGPTGSNSLESMALSNILYFGDWSRQEFKKLQSVKIQGCKELIELWQDEIFLEKSSQGLHSLVSLKKLTFENCNTLTTLLEGVKKKNAHVEELRITNCDSLNFIFRGQLPPSLKKLCISDCEKLQCLLDDNEETSTSLSSTIVNFSKNVNTSTYHLEDLDISGCSSLTCLPSIDQLSATLTSLSISDCSKLTTLSLTDHLPVALKHLTIEDFSGSGALLPKGQLLPESLETLSVHRCQKLKWIVDKFHNNNALQNISIVGCDNLESLPEGLYTLSGLRHINLAYCKELVCFPKGGFPSCNFKVHIQNCDKLEALPSRVHTLSSLTIMNCPNISLSEEGTISKELISFPEGGCPTSNFGVYIQRCHKLEALPIRVHTLSSLAIMDCPNMSLSEEGLPTNLARLSIEGLKQYKPLMRWGLHNLTSLTYLSISGEPDGESLQEEDMRITLPRTLTQLRIEKLRKLKYLSFKDFEDLPSLESLSINNCLELTSLPSLPSSLLQLHILYCPLLREACKRDKGKEWPKIADIPCVNIDGKFIYDPVEASEN</sequence>
<dbReference type="InterPro" id="IPR002182">
    <property type="entry name" value="NB-ARC"/>
</dbReference>
<dbReference type="Pfam" id="PF25019">
    <property type="entry name" value="LRR_R13L1-DRL21"/>
    <property type="match status" value="1"/>
</dbReference>
<dbReference type="InterPro" id="IPR027417">
    <property type="entry name" value="P-loop_NTPase"/>
</dbReference>
<feature type="coiled-coil region" evidence="6">
    <location>
        <begin position="35"/>
        <end position="86"/>
    </location>
</feature>
<dbReference type="PANTHER" id="PTHR36766">
    <property type="entry name" value="PLANT BROAD-SPECTRUM MILDEW RESISTANCE PROTEIN RPW8"/>
    <property type="match status" value="1"/>
</dbReference>
<organism evidence="11 12">
    <name type="scientific">Xanthoceras sorbifolium</name>
    <dbReference type="NCBI Taxonomy" id="99658"/>
    <lineage>
        <taxon>Eukaryota</taxon>
        <taxon>Viridiplantae</taxon>
        <taxon>Streptophyta</taxon>
        <taxon>Embryophyta</taxon>
        <taxon>Tracheophyta</taxon>
        <taxon>Spermatophyta</taxon>
        <taxon>Magnoliopsida</taxon>
        <taxon>eudicotyledons</taxon>
        <taxon>Gunneridae</taxon>
        <taxon>Pentapetalae</taxon>
        <taxon>rosids</taxon>
        <taxon>malvids</taxon>
        <taxon>Sapindales</taxon>
        <taxon>Sapindaceae</taxon>
        <taxon>Xanthoceroideae</taxon>
        <taxon>Xanthoceras</taxon>
    </lineage>
</organism>
<dbReference type="Gene3D" id="3.40.50.300">
    <property type="entry name" value="P-loop containing nucleotide triphosphate hydrolases"/>
    <property type="match status" value="1"/>
</dbReference>
<dbReference type="InterPro" id="IPR041118">
    <property type="entry name" value="Rx_N"/>
</dbReference>
<dbReference type="Pfam" id="PF00931">
    <property type="entry name" value="NB-ARC"/>
    <property type="match status" value="1"/>
</dbReference>
<evidence type="ECO:0000259" key="10">
    <source>
        <dbReference type="Pfam" id="PF25019"/>
    </source>
</evidence>